<reference evidence="6" key="1">
    <citation type="journal article" date="2023" name="Plant J.">
        <title>Genome sequences and population genomics provide insights into the demographic history, inbreeding, and mutation load of two 'living fossil' tree species of Dipteronia.</title>
        <authorList>
            <person name="Feng Y."/>
            <person name="Comes H.P."/>
            <person name="Chen J."/>
            <person name="Zhu S."/>
            <person name="Lu R."/>
            <person name="Zhang X."/>
            <person name="Li P."/>
            <person name="Qiu J."/>
            <person name="Olsen K.M."/>
            <person name="Qiu Y."/>
        </authorList>
    </citation>
    <scope>NUCLEOTIDE SEQUENCE</scope>
    <source>
        <strain evidence="6">NBL</strain>
    </source>
</reference>
<dbReference type="EMBL" id="JANJYJ010000001">
    <property type="protein sequence ID" value="KAK3231811.1"/>
    <property type="molecule type" value="Genomic_DNA"/>
</dbReference>
<evidence type="ECO:0000313" key="6">
    <source>
        <dbReference type="EMBL" id="KAK3231811.1"/>
    </source>
</evidence>
<dbReference type="InterPro" id="IPR027417">
    <property type="entry name" value="P-loop_NTPase"/>
</dbReference>
<sequence>MGASSIDVERELTPFSGVVRTVVLFGRTGNGKSATGNSILGTKAFKSRRSSAGVTGTCELKRTVTSDGQTINVIDTPGLFDSSVEPEFISKEIARCVDLAKDGIHAVLVVLSVRNRFTKEEEAAILSLQTIFSSKITDYMIVVFTGGDELEENEETLEGYLGGGGCPEPLKNILNLCRNRRVLFDNKTNDKTKKAEQVRELLSLVNMVIAQNGGQPYTHEWFTDLKGLRLSHQKEVESVEGKKKIEISEMKKNMERSYDDKLKRITEMVELKLTQTTTRLQQQLAEEQATRLKAQENAQIAQEKSNDEIRKLKENLESAKRETEELRKNIADKPPPPLLHLPITLPLPLRCAIL</sequence>
<comment type="similarity">
    <text evidence="1">Belongs to the TRAFAC class TrmE-Era-EngA-EngB-Septin-like GTPase superfamily. AIG1/Toc34/Toc159-like paraseptin GTPase family. IAN subfamily.</text>
</comment>
<dbReference type="Gene3D" id="3.40.50.300">
    <property type="entry name" value="P-loop containing nucleotide triphosphate hydrolases"/>
    <property type="match status" value="1"/>
</dbReference>
<organism evidence="6 7">
    <name type="scientific">Dipteronia sinensis</name>
    <dbReference type="NCBI Taxonomy" id="43782"/>
    <lineage>
        <taxon>Eukaryota</taxon>
        <taxon>Viridiplantae</taxon>
        <taxon>Streptophyta</taxon>
        <taxon>Embryophyta</taxon>
        <taxon>Tracheophyta</taxon>
        <taxon>Spermatophyta</taxon>
        <taxon>Magnoliopsida</taxon>
        <taxon>eudicotyledons</taxon>
        <taxon>Gunneridae</taxon>
        <taxon>Pentapetalae</taxon>
        <taxon>rosids</taxon>
        <taxon>malvids</taxon>
        <taxon>Sapindales</taxon>
        <taxon>Sapindaceae</taxon>
        <taxon>Hippocastanoideae</taxon>
        <taxon>Acereae</taxon>
        <taxon>Dipteronia</taxon>
    </lineage>
</organism>
<comment type="caution">
    <text evidence="6">The sequence shown here is derived from an EMBL/GenBank/DDBJ whole genome shotgun (WGS) entry which is preliminary data.</text>
</comment>
<evidence type="ECO:0000256" key="2">
    <source>
        <dbReference type="ARBA" id="ARBA00022741"/>
    </source>
</evidence>
<dbReference type="FunFam" id="3.40.50.300:FF:000840">
    <property type="entry name" value="Immune-associated nucleotide-binding protein 9"/>
    <property type="match status" value="1"/>
</dbReference>
<dbReference type="PROSITE" id="PS51720">
    <property type="entry name" value="G_AIG1"/>
    <property type="match status" value="1"/>
</dbReference>
<dbReference type="CDD" id="cd01852">
    <property type="entry name" value="AIG1"/>
    <property type="match status" value="1"/>
</dbReference>
<dbReference type="Proteomes" id="UP001281410">
    <property type="component" value="Unassembled WGS sequence"/>
</dbReference>
<name>A0AAE0B8K1_9ROSI</name>
<evidence type="ECO:0000259" key="5">
    <source>
        <dbReference type="PROSITE" id="PS51720"/>
    </source>
</evidence>
<keyword evidence="7" id="KW-1185">Reference proteome</keyword>
<keyword evidence="4" id="KW-0175">Coiled coil</keyword>
<dbReference type="AlphaFoldDB" id="A0AAE0B8K1"/>
<evidence type="ECO:0000256" key="4">
    <source>
        <dbReference type="SAM" id="Coils"/>
    </source>
</evidence>
<protein>
    <recommendedName>
        <fullName evidence="5">AIG1-type G domain-containing protein</fullName>
    </recommendedName>
</protein>
<accession>A0AAE0B8K1</accession>
<keyword evidence="2" id="KW-0547">Nucleotide-binding</keyword>
<dbReference type="InterPro" id="IPR006703">
    <property type="entry name" value="G_AIG1"/>
</dbReference>
<feature type="domain" description="AIG1-type G" evidence="5">
    <location>
        <begin position="17"/>
        <end position="226"/>
    </location>
</feature>
<dbReference type="PANTHER" id="PTHR10903:SF184">
    <property type="entry name" value="GTP-BINDING PROTEIN A"/>
    <property type="match status" value="1"/>
</dbReference>
<evidence type="ECO:0000256" key="3">
    <source>
        <dbReference type="ARBA" id="ARBA00023134"/>
    </source>
</evidence>
<evidence type="ECO:0000256" key="1">
    <source>
        <dbReference type="ARBA" id="ARBA00008535"/>
    </source>
</evidence>
<evidence type="ECO:0000313" key="7">
    <source>
        <dbReference type="Proteomes" id="UP001281410"/>
    </source>
</evidence>
<gene>
    <name evidence="6" type="ORF">Dsin_003692</name>
</gene>
<feature type="coiled-coil region" evidence="4">
    <location>
        <begin position="277"/>
        <end position="333"/>
    </location>
</feature>
<dbReference type="InterPro" id="IPR045058">
    <property type="entry name" value="GIMA/IAN/Toc"/>
</dbReference>
<keyword evidence="3" id="KW-0342">GTP-binding</keyword>
<dbReference type="GO" id="GO:0005525">
    <property type="term" value="F:GTP binding"/>
    <property type="evidence" value="ECO:0007669"/>
    <property type="project" value="UniProtKB-KW"/>
</dbReference>
<dbReference type="PANTHER" id="PTHR10903">
    <property type="entry name" value="GTPASE, IMAP FAMILY MEMBER-RELATED"/>
    <property type="match status" value="1"/>
</dbReference>
<dbReference type="SUPFAM" id="SSF52540">
    <property type="entry name" value="P-loop containing nucleoside triphosphate hydrolases"/>
    <property type="match status" value="1"/>
</dbReference>
<proteinExistence type="inferred from homology"/>
<dbReference type="Pfam" id="PF04548">
    <property type="entry name" value="AIG1"/>
    <property type="match status" value="1"/>
</dbReference>